<evidence type="ECO:0000256" key="11">
    <source>
        <dbReference type="ARBA" id="ARBA00023098"/>
    </source>
</evidence>
<name>A0ABU1GJD6_9GAMM</name>
<evidence type="ECO:0000256" key="13">
    <source>
        <dbReference type="HAMAP-Rule" id="MF_00409"/>
    </source>
</evidence>
<evidence type="ECO:0000256" key="5">
    <source>
        <dbReference type="ARBA" id="ARBA00022516"/>
    </source>
</evidence>
<comment type="similarity">
    <text evidence="13">Belongs to the LpxK family.</text>
</comment>
<keyword evidence="5 13" id="KW-0444">Lipid biosynthesis</keyword>
<proteinExistence type="inferred from homology"/>
<keyword evidence="7 13" id="KW-0808">Transferase</keyword>
<sequence>MSGLGERWLAAAYAGASWLTLLRPLEGLYRAAVARRAAAYAEGRRTAWQAPVPVIVVGNLTLGGTGKSPLVAWLAAWLAERGYRPGILSRGYGGKSDAYPLRVDEQTPAAQCGDEPRMLADQTGVPVVVDPDRPRGARALLAAGCDILISDDGLQHLALARDLELVVVDGARGFGNGRCLPAGPLREPLSRLASVDGVVVNGEARFAAPAGAFGMTLAPVAWRRLGDGARRALSPPPFAGPVHAVAGIGRPARFFETLATLGVEVIPHPFADHHAYRAEELAFADGRPLVMTAKDAAKCRGLAPPDSWVLEVEAQPEKAFAVWLEARLAALGAAATDTNPRAGTPPVRHQE</sequence>
<dbReference type="SUPFAM" id="SSF52540">
    <property type="entry name" value="P-loop containing nucleoside triphosphate hydrolases"/>
    <property type="match status" value="1"/>
</dbReference>
<dbReference type="EMBL" id="JARWAL010000001">
    <property type="protein sequence ID" value="MDR5891696.1"/>
    <property type="molecule type" value="Genomic_DNA"/>
</dbReference>
<dbReference type="PANTHER" id="PTHR42724:SF1">
    <property type="entry name" value="TETRAACYLDISACCHARIDE 4'-KINASE, MITOCHONDRIAL-RELATED"/>
    <property type="match status" value="1"/>
</dbReference>
<evidence type="ECO:0000256" key="3">
    <source>
        <dbReference type="ARBA" id="ARBA00012071"/>
    </source>
</evidence>
<evidence type="ECO:0000256" key="8">
    <source>
        <dbReference type="ARBA" id="ARBA00022741"/>
    </source>
</evidence>
<dbReference type="HAMAP" id="MF_00409">
    <property type="entry name" value="LpxK"/>
    <property type="match status" value="1"/>
</dbReference>
<evidence type="ECO:0000256" key="4">
    <source>
        <dbReference type="ARBA" id="ARBA00016436"/>
    </source>
</evidence>
<accession>A0ABU1GJD6</accession>
<comment type="caution">
    <text evidence="14">The sequence shown here is derived from an EMBL/GenBank/DDBJ whole genome shotgun (WGS) entry which is preliminary data.</text>
</comment>
<gene>
    <name evidence="13 14" type="primary">lpxK</name>
    <name evidence="14" type="ORF">QC820_02635</name>
</gene>
<dbReference type="InterPro" id="IPR027417">
    <property type="entry name" value="P-loop_NTPase"/>
</dbReference>
<keyword evidence="8 13" id="KW-0547">Nucleotide-binding</keyword>
<dbReference type="InterPro" id="IPR003758">
    <property type="entry name" value="LpxK"/>
</dbReference>
<protein>
    <recommendedName>
        <fullName evidence="4 13">Tetraacyldisaccharide 4'-kinase</fullName>
        <ecNumber evidence="3 13">2.7.1.130</ecNumber>
    </recommendedName>
    <alternativeName>
        <fullName evidence="12 13">Lipid A 4'-kinase</fullName>
    </alternativeName>
</protein>
<evidence type="ECO:0000256" key="6">
    <source>
        <dbReference type="ARBA" id="ARBA00022556"/>
    </source>
</evidence>
<organism evidence="14 15">
    <name type="scientific">Halomonas mongoliensis</name>
    <dbReference type="NCBI Taxonomy" id="321265"/>
    <lineage>
        <taxon>Bacteria</taxon>
        <taxon>Pseudomonadati</taxon>
        <taxon>Pseudomonadota</taxon>
        <taxon>Gammaproteobacteria</taxon>
        <taxon>Oceanospirillales</taxon>
        <taxon>Halomonadaceae</taxon>
        <taxon>Halomonas</taxon>
    </lineage>
</organism>
<dbReference type="NCBIfam" id="TIGR00682">
    <property type="entry name" value="lpxK"/>
    <property type="match status" value="1"/>
</dbReference>
<evidence type="ECO:0000313" key="15">
    <source>
        <dbReference type="Proteomes" id="UP001252270"/>
    </source>
</evidence>
<comment type="catalytic activity">
    <reaction evidence="13">
        <text>a lipid A disaccharide + ATP = a lipid IVA + ADP + H(+)</text>
        <dbReference type="Rhea" id="RHEA:67840"/>
        <dbReference type="ChEBI" id="CHEBI:15378"/>
        <dbReference type="ChEBI" id="CHEBI:30616"/>
        <dbReference type="ChEBI" id="CHEBI:176343"/>
        <dbReference type="ChEBI" id="CHEBI:176425"/>
        <dbReference type="ChEBI" id="CHEBI:456216"/>
        <dbReference type="EC" id="2.7.1.130"/>
    </reaction>
</comment>
<keyword evidence="10 13" id="KW-0067">ATP-binding</keyword>
<dbReference type="Proteomes" id="UP001252270">
    <property type="component" value="Unassembled WGS sequence"/>
</dbReference>
<evidence type="ECO:0000256" key="9">
    <source>
        <dbReference type="ARBA" id="ARBA00022777"/>
    </source>
</evidence>
<dbReference type="GO" id="GO:0009029">
    <property type="term" value="F:lipid-A 4'-kinase activity"/>
    <property type="evidence" value="ECO:0007669"/>
    <property type="project" value="UniProtKB-EC"/>
</dbReference>
<keyword evidence="6 13" id="KW-0441">Lipid A biosynthesis</keyword>
<keyword evidence="11 13" id="KW-0443">Lipid metabolism</keyword>
<evidence type="ECO:0000313" key="14">
    <source>
        <dbReference type="EMBL" id="MDR5891696.1"/>
    </source>
</evidence>
<dbReference type="EC" id="2.7.1.130" evidence="3 13"/>
<keyword evidence="9 13" id="KW-0418">Kinase</keyword>
<evidence type="ECO:0000256" key="2">
    <source>
        <dbReference type="ARBA" id="ARBA00004870"/>
    </source>
</evidence>
<dbReference type="RefSeq" id="WP_309635645.1">
    <property type="nucleotide sequence ID" value="NZ_JARWAL010000001.1"/>
</dbReference>
<evidence type="ECO:0000256" key="10">
    <source>
        <dbReference type="ARBA" id="ARBA00022840"/>
    </source>
</evidence>
<evidence type="ECO:0000256" key="1">
    <source>
        <dbReference type="ARBA" id="ARBA00002274"/>
    </source>
</evidence>
<keyword evidence="15" id="KW-1185">Reference proteome</keyword>
<comment type="pathway">
    <text evidence="2 13">Glycolipid biosynthesis; lipid IV(A) biosynthesis; lipid IV(A) from (3R)-3-hydroxytetradecanoyl-[acyl-carrier-protein] and UDP-N-acetyl-alpha-D-glucosamine: step 6/6.</text>
</comment>
<evidence type="ECO:0000256" key="12">
    <source>
        <dbReference type="ARBA" id="ARBA00029757"/>
    </source>
</evidence>
<dbReference type="Pfam" id="PF02606">
    <property type="entry name" value="LpxK"/>
    <property type="match status" value="1"/>
</dbReference>
<dbReference type="PANTHER" id="PTHR42724">
    <property type="entry name" value="TETRAACYLDISACCHARIDE 4'-KINASE"/>
    <property type="match status" value="1"/>
</dbReference>
<evidence type="ECO:0000256" key="7">
    <source>
        <dbReference type="ARBA" id="ARBA00022679"/>
    </source>
</evidence>
<comment type="caution">
    <text evidence="13">Lacks conserved residue(s) required for the propagation of feature annotation.</text>
</comment>
<reference evidence="14 15" key="1">
    <citation type="submission" date="2023-04" db="EMBL/GenBank/DDBJ databases">
        <title>A long-awaited taxogenomic arrangement of the family Halomonadaceae.</title>
        <authorList>
            <person name="De La Haba R."/>
            <person name="Chuvochina M."/>
            <person name="Wittouck S."/>
            <person name="Arahal D.R."/>
            <person name="Sanchez-Porro C."/>
            <person name="Hugenholtz P."/>
            <person name="Ventosa A."/>
        </authorList>
    </citation>
    <scope>NUCLEOTIDE SEQUENCE [LARGE SCALE GENOMIC DNA]</scope>
    <source>
        <strain evidence="14 15">DSM 17332</strain>
    </source>
</reference>
<comment type="function">
    <text evidence="1 13">Transfers the gamma-phosphate of ATP to the 4'-position of a tetraacyldisaccharide 1-phosphate intermediate (termed DS-1-P) to form tetraacyldisaccharide 1,4'-bis-phosphate (lipid IVA).</text>
</comment>